<gene>
    <name evidence="1" type="ORF">SAMN02982989_1685</name>
</gene>
<dbReference type="STRING" id="464029.SAMN02982989_1685"/>
<name>A0A1X7ERT1_9HYPH</name>
<keyword evidence="2" id="KW-1185">Reference proteome</keyword>
<proteinExistence type="predicted"/>
<evidence type="ECO:0000313" key="2">
    <source>
        <dbReference type="Proteomes" id="UP000192903"/>
    </source>
</evidence>
<dbReference type="AlphaFoldDB" id="A0A1X7ERT1"/>
<dbReference type="OrthoDB" id="9805019at2"/>
<dbReference type="EMBL" id="FXAF01000006">
    <property type="protein sequence ID" value="SMF38906.1"/>
    <property type="molecule type" value="Genomic_DNA"/>
</dbReference>
<sequence>MLKKNLMGGLQVLAVAALAFWAGMQFQKIRYDDICLDMGGGSNPGNHPICVMERSDDGFWIGPVRITPASVIAIDRSDASSSTSQISIKLNEPAAQALREYTERHVGQDLEVRVDGGVIRRVRIAEAIGAAFTLPDLSPEDATTILRMLSPQT</sequence>
<organism evidence="1 2">
    <name type="scientific">Xaviernesmea oryzae</name>
    <dbReference type="NCBI Taxonomy" id="464029"/>
    <lineage>
        <taxon>Bacteria</taxon>
        <taxon>Pseudomonadati</taxon>
        <taxon>Pseudomonadota</taxon>
        <taxon>Alphaproteobacteria</taxon>
        <taxon>Hyphomicrobiales</taxon>
        <taxon>Rhizobiaceae</taxon>
        <taxon>Rhizobium/Agrobacterium group</taxon>
        <taxon>Xaviernesmea</taxon>
    </lineage>
</organism>
<dbReference type="Proteomes" id="UP000192903">
    <property type="component" value="Unassembled WGS sequence"/>
</dbReference>
<accession>A0A1X7ERT1</accession>
<reference evidence="2" key="1">
    <citation type="submission" date="2017-04" db="EMBL/GenBank/DDBJ databases">
        <authorList>
            <person name="Varghese N."/>
            <person name="Submissions S."/>
        </authorList>
    </citation>
    <scope>NUCLEOTIDE SEQUENCE [LARGE SCALE GENOMIC DNA]</scope>
    <source>
        <strain evidence="2">B4P</strain>
    </source>
</reference>
<evidence type="ECO:0000313" key="1">
    <source>
        <dbReference type="EMBL" id="SMF38906.1"/>
    </source>
</evidence>
<protein>
    <submittedName>
        <fullName evidence="1">Uncharacterized protein</fullName>
    </submittedName>
</protein>